<keyword evidence="3" id="KW-0732">Signal</keyword>
<keyword evidence="8" id="KW-0393">Immunoglobulin domain</keyword>
<evidence type="ECO:0000313" key="12">
    <source>
        <dbReference type="EMBL" id="AFP04738.1"/>
    </source>
</evidence>
<evidence type="ECO:0000256" key="8">
    <source>
        <dbReference type="ARBA" id="ARBA00023319"/>
    </source>
</evidence>
<keyword evidence="12" id="KW-0406">Ion transport</keyword>
<dbReference type="SUPFAM" id="SSF48726">
    <property type="entry name" value="Immunoglobulin"/>
    <property type="match status" value="1"/>
</dbReference>
<keyword evidence="5 10" id="KW-0472">Membrane</keyword>
<keyword evidence="6" id="KW-1015">Disulfide bond</keyword>
<proteinExistence type="evidence at transcript level"/>
<name>V9L0F3_CALMI</name>
<dbReference type="GO" id="GO:0044325">
    <property type="term" value="F:transmembrane transporter binding"/>
    <property type="evidence" value="ECO:0007669"/>
    <property type="project" value="TreeGrafter"/>
</dbReference>
<evidence type="ECO:0000256" key="5">
    <source>
        <dbReference type="ARBA" id="ARBA00023136"/>
    </source>
</evidence>
<dbReference type="Pfam" id="PF07686">
    <property type="entry name" value="V-set"/>
    <property type="match status" value="1"/>
</dbReference>
<dbReference type="InterPro" id="IPR013106">
    <property type="entry name" value="Ig_V-set"/>
</dbReference>
<organism evidence="12">
    <name type="scientific">Callorhinchus milii</name>
    <name type="common">Ghost shark</name>
    <dbReference type="NCBI Taxonomy" id="7868"/>
    <lineage>
        <taxon>Eukaryota</taxon>
        <taxon>Metazoa</taxon>
        <taxon>Chordata</taxon>
        <taxon>Craniata</taxon>
        <taxon>Vertebrata</taxon>
        <taxon>Chondrichthyes</taxon>
        <taxon>Holocephali</taxon>
        <taxon>Chimaeriformes</taxon>
        <taxon>Callorhinchidae</taxon>
        <taxon>Callorhinchus</taxon>
    </lineage>
</organism>
<evidence type="ECO:0000256" key="3">
    <source>
        <dbReference type="ARBA" id="ARBA00022729"/>
    </source>
</evidence>
<comment type="subcellular location">
    <subcellularLocation>
        <location evidence="1">Membrane</location>
        <topology evidence="1">Single-pass type I membrane protein</topology>
    </subcellularLocation>
</comment>
<dbReference type="InterPro" id="IPR000920">
    <property type="entry name" value="Myelin_P0-rel"/>
</dbReference>
<keyword evidence="12" id="KW-0407">Ion channel</keyword>
<feature type="transmembrane region" description="Helical" evidence="10">
    <location>
        <begin position="221"/>
        <end position="242"/>
    </location>
</feature>
<dbReference type="PANTHER" id="PTHR13869:SF14">
    <property type="entry name" value="SODIUM CHANNEL SUBUNIT BETA-4"/>
    <property type="match status" value="1"/>
</dbReference>
<keyword evidence="7" id="KW-0325">Glycoprotein</keyword>
<dbReference type="InterPro" id="IPR007110">
    <property type="entry name" value="Ig-like_dom"/>
</dbReference>
<protein>
    <submittedName>
        <fullName evidence="12">Sodium channel subunit beta-4-like protein</fullName>
    </submittedName>
</protein>
<feature type="region of interest" description="Disordered" evidence="9">
    <location>
        <begin position="1"/>
        <end position="20"/>
    </location>
</feature>
<dbReference type="GO" id="GO:0017080">
    <property type="term" value="F:sodium channel regulator activity"/>
    <property type="evidence" value="ECO:0007669"/>
    <property type="project" value="TreeGrafter"/>
</dbReference>
<evidence type="ECO:0000256" key="6">
    <source>
        <dbReference type="ARBA" id="ARBA00023157"/>
    </source>
</evidence>
<feature type="domain" description="Ig-like" evidence="11">
    <location>
        <begin position="106"/>
        <end position="207"/>
    </location>
</feature>
<evidence type="ECO:0000256" key="7">
    <source>
        <dbReference type="ARBA" id="ARBA00023180"/>
    </source>
</evidence>
<dbReference type="PANTHER" id="PTHR13869">
    <property type="entry name" value="MYELIN P0 RELATED"/>
    <property type="match status" value="1"/>
</dbReference>
<evidence type="ECO:0000256" key="2">
    <source>
        <dbReference type="ARBA" id="ARBA00022692"/>
    </source>
</evidence>
<evidence type="ECO:0000259" key="11">
    <source>
        <dbReference type="PROSITE" id="PS50835"/>
    </source>
</evidence>
<evidence type="ECO:0000256" key="1">
    <source>
        <dbReference type="ARBA" id="ARBA00004479"/>
    </source>
</evidence>
<evidence type="ECO:0000256" key="10">
    <source>
        <dbReference type="SAM" id="Phobius"/>
    </source>
</evidence>
<dbReference type="GO" id="GO:0086002">
    <property type="term" value="P:cardiac muscle cell action potential involved in contraction"/>
    <property type="evidence" value="ECO:0007669"/>
    <property type="project" value="TreeGrafter"/>
</dbReference>
<keyword evidence="4 10" id="KW-1133">Transmembrane helix</keyword>
<dbReference type="GO" id="GO:0001518">
    <property type="term" value="C:voltage-gated sodium channel complex"/>
    <property type="evidence" value="ECO:0007669"/>
    <property type="project" value="TreeGrafter"/>
</dbReference>
<evidence type="ECO:0000256" key="9">
    <source>
        <dbReference type="SAM" id="MobiDB-lite"/>
    </source>
</evidence>
<accession>V9L0F3</accession>
<dbReference type="InterPro" id="IPR013783">
    <property type="entry name" value="Ig-like_fold"/>
</dbReference>
<dbReference type="GO" id="GO:0034220">
    <property type="term" value="P:monoatomic ion transmembrane transport"/>
    <property type="evidence" value="ECO:0007669"/>
    <property type="project" value="UniProtKB-KW"/>
</dbReference>
<sequence>VFCLKTTPPPPPPLSLSLPSFPSLSRSKPFDPNSVYIDPKGNREGRTETETMTVLEVPPTSDGAKSTAINTNRVLLAILIGLVGLQVTVGLEVLVGKNPIIEVLNGTDVLLPCTFTSCMGHKNAIFWWTYQLNKTMKGEKLVTIKLKELKLRSIDIEQEDRIKFVGDIDKNNISLLLDQVDFEDSGLYTCSFKNPNERNQIVNATIKLIIVSEFAKVDNTLTFMILAGIGAFLGLIIVILIIKKLVVFLIKRVGKKNECLVNSSAHDNTDNGHYGSNTDLKSRPKA</sequence>
<feature type="non-terminal residue" evidence="12">
    <location>
        <position position="1"/>
    </location>
</feature>
<reference evidence="12" key="1">
    <citation type="journal article" date="2014" name="Nature">
        <title>Elephant shark genome provides unique insights into gnathostome evolution.</title>
        <authorList>
            <consortium name="International Elephant Shark Genome Sequencing Consortium"/>
            <person name="Venkatesh B."/>
            <person name="Lee A.P."/>
            <person name="Ravi V."/>
            <person name="Maurya A.K."/>
            <person name="Lian M.M."/>
            <person name="Swann J.B."/>
            <person name="Ohta Y."/>
            <person name="Flajnik M.F."/>
            <person name="Sutoh Y."/>
            <person name="Kasahara M."/>
            <person name="Hoon S."/>
            <person name="Gangu V."/>
            <person name="Roy S.W."/>
            <person name="Irimia M."/>
            <person name="Korzh V."/>
            <person name="Kondrychyn I."/>
            <person name="Lim Z.W."/>
            <person name="Tay B.H."/>
            <person name="Tohari S."/>
            <person name="Kong K.W."/>
            <person name="Ho S."/>
            <person name="Lorente-Galdos B."/>
            <person name="Quilez J."/>
            <person name="Marques-Bonet T."/>
            <person name="Raney B.J."/>
            <person name="Ingham P.W."/>
            <person name="Tay A."/>
            <person name="Hillier L.W."/>
            <person name="Minx P."/>
            <person name="Boehm T."/>
            <person name="Wilson R.K."/>
            <person name="Brenner S."/>
            <person name="Warren W.C."/>
        </authorList>
    </citation>
    <scope>NUCLEOTIDE SEQUENCE</scope>
    <source>
        <tissue evidence="12">Muscle</tissue>
    </source>
</reference>
<dbReference type="SMART" id="SM00409">
    <property type="entry name" value="IG"/>
    <property type="match status" value="1"/>
</dbReference>
<feature type="transmembrane region" description="Helical" evidence="10">
    <location>
        <begin position="74"/>
        <end position="95"/>
    </location>
</feature>
<dbReference type="AlphaFoldDB" id="V9L0F3"/>
<dbReference type="GO" id="GO:0060307">
    <property type="term" value="P:regulation of ventricular cardiac muscle cell membrane repolarization"/>
    <property type="evidence" value="ECO:0007669"/>
    <property type="project" value="TreeGrafter"/>
</dbReference>
<dbReference type="InterPro" id="IPR003599">
    <property type="entry name" value="Ig_sub"/>
</dbReference>
<dbReference type="PROSITE" id="PS50835">
    <property type="entry name" value="IG_LIKE"/>
    <property type="match status" value="1"/>
</dbReference>
<evidence type="ECO:0000256" key="4">
    <source>
        <dbReference type="ARBA" id="ARBA00022989"/>
    </source>
</evidence>
<dbReference type="Gene3D" id="2.60.40.10">
    <property type="entry name" value="Immunoglobulins"/>
    <property type="match status" value="1"/>
</dbReference>
<dbReference type="InterPro" id="IPR036179">
    <property type="entry name" value="Ig-like_dom_sf"/>
</dbReference>
<keyword evidence="2 10" id="KW-0812">Transmembrane</keyword>
<keyword evidence="12" id="KW-0813">Transport</keyword>
<dbReference type="EMBL" id="JW872220">
    <property type="protein sequence ID" value="AFP04738.1"/>
    <property type="molecule type" value="mRNA"/>
</dbReference>